<evidence type="ECO:0000313" key="3">
    <source>
        <dbReference type="Proteomes" id="UP000199707"/>
    </source>
</evidence>
<evidence type="ECO:0008006" key="4">
    <source>
        <dbReference type="Google" id="ProtNLM"/>
    </source>
</evidence>
<dbReference type="EMBL" id="FMUB01000008">
    <property type="protein sequence ID" value="SCX26018.1"/>
    <property type="molecule type" value="Genomic_DNA"/>
</dbReference>
<dbReference type="STRING" id="1502745.SAMN02799620_04018"/>
<gene>
    <name evidence="2" type="ORF">SAMN02799620_04018</name>
</gene>
<feature type="compositionally biased region" description="Basic and acidic residues" evidence="1">
    <location>
        <begin position="87"/>
        <end position="154"/>
    </location>
</feature>
<dbReference type="Proteomes" id="UP000199707">
    <property type="component" value="Unassembled WGS sequence"/>
</dbReference>
<protein>
    <recommendedName>
        <fullName evidence="4">IF2 family translation initiation factor</fullName>
    </recommendedName>
</protein>
<proteinExistence type="predicted"/>
<accession>A0A1G4WP88</accession>
<name>A0A1G4WP88_9MYCO</name>
<evidence type="ECO:0000256" key="1">
    <source>
        <dbReference type="SAM" id="MobiDB-lite"/>
    </source>
</evidence>
<evidence type="ECO:0000313" key="2">
    <source>
        <dbReference type="EMBL" id="SCX26018.1"/>
    </source>
</evidence>
<feature type="compositionally biased region" description="Basic and acidic residues" evidence="1">
    <location>
        <begin position="162"/>
        <end position="214"/>
    </location>
</feature>
<organism evidence="2 3">
    <name type="scientific">Mycolicibacterium fluoranthenivorans</name>
    <dbReference type="NCBI Taxonomy" id="258505"/>
    <lineage>
        <taxon>Bacteria</taxon>
        <taxon>Bacillati</taxon>
        <taxon>Actinomycetota</taxon>
        <taxon>Actinomycetes</taxon>
        <taxon>Mycobacteriales</taxon>
        <taxon>Mycobacteriaceae</taxon>
        <taxon>Mycolicibacterium</taxon>
    </lineage>
</organism>
<dbReference type="AlphaFoldDB" id="A0A1G4WP88"/>
<dbReference type="RefSeq" id="WP_090360105.1">
    <property type="nucleotide sequence ID" value="NZ_FMUB01000008.1"/>
</dbReference>
<sequence>MSVTSIPLAVLRFQYRVARLPLQVAEDRFFARMESDAPVRLRYERFLGLLDAAVGSVLRDKDLQRRGAALAERSDALSRATRLENAATRKRDHAEEELDATHDKVIGDIGQARESKERAVEDAKSAAAERKRTAEEDADKRAAEAKKRVDEDAARQTNTIESAKRAHQEEIRASEERSDAAAKAKLGDAEEKRRDAAAKRVQADRIEQLADIEKKKRQSERANNNA</sequence>
<feature type="region of interest" description="Disordered" evidence="1">
    <location>
        <begin position="82"/>
        <end position="226"/>
    </location>
</feature>
<reference evidence="3" key="1">
    <citation type="submission" date="2016-10" db="EMBL/GenBank/DDBJ databases">
        <authorList>
            <person name="Varghese N."/>
            <person name="Submissions S."/>
        </authorList>
    </citation>
    <scope>NUCLEOTIDE SEQUENCE [LARGE SCALE GENOMIC DNA]</scope>
    <source>
        <strain evidence="3">UNC267MFSha1.1M11</strain>
    </source>
</reference>